<evidence type="ECO:0000256" key="2">
    <source>
        <dbReference type="ARBA" id="ARBA00022723"/>
    </source>
</evidence>
<accession>A0AAW9S3J0</accession>
<keyword evidence="3 6" id="KW-0732">Signal</keyword>
<dbReference type="EMBL" id="JBDKWZ010000001">
    <property type="protein sequence ID" value="MEN7546305.1"/>
    <property type="molecule type" value="Genomic_DNA"/>
</dbReference>
<evidence type="ECO:0000313" key="8">
    <source>
        <dbReference type="Proteomes" id="UP001403385"/>
    </source>
</evidence>
<evidence type="ECO:0000256" key="1">
    <source>
        <dbReference type="ARBA" id="ARBA00022553"/>
    </source>
</evidence>
<feature type="signal peptide" evidence="6">
    <location>
        <begin position="1"/>
        <end position="20"/>
    </location>
</feature>
<dbReference type="AlphaFoldDB" id="A0AAW9S3J0"/>
<dbReference type="NCBIfam" id="NF042991">
    <property type="entry name" value="alk_phos_PafA"/>
    <property type="match status" value="1"/>
</dbReference>
<dbReference type="SUPFAM" id="SSF53649">
    <property type="entry name" value="Alkaline phosphatase-like"/>
    <property type="match status" value="1"/>
</dbReference>
<keyword evidence="2" id="KW-0479">Metal-binding</keyword>
<gene>
    <name evidence="7" type="primary">pafA</name>
    <name evidence="7" type="ORF">AAG747_00205</name>
</gene>
<dbReference type="GO" id="GO:0004035">
    <property type="term" value="F:alkaline phosphatase activity"/>
    <property type="evidence" value="ECO:0007669"/>
    <property type="project" value="UniProtKB-EC"/>
</dbReference>
<keyword evidence="8" id="KW-1185">Reference proteome</keyword>
<dbReference type="RefSeq" id="WP_346819093.1">
    <property type="nucleotide sequence ID" value="NZ_JBDKWZ010000001.1"/>
</dbReference>
<dbReference type="PANTHER" id="PTHR10151:SF120">
    <property type="entry name" value="BIS(5'-ADENOSYL)-TRIPHOSPHATASE"/>
    <property type="match status" value="1"/>
</dbReference>
<dbReference type="Proteomes" id="UP001403385">
    <property type="component" value="Unassembled WGS sequence"/>
</dbReference>
<protein>
    <submittedName>
        <fullName evidence="7">Alkaline phosphatase PafA</fullName>
        <ecNumber evidence="7">3.1.3.1</ecNumber>
    </submittedName>
</protein>
<sequence>MKAFLIILTVCALLQSTLYAQPRKTSSTPKRPKLVVGIVVDQMRWDYLYRYQDRYGENGFNRLLKQGYSCAQTFISHLPSFTAVGHSTIYTGAVPAVHGIVGNEWMDQITGKKWYCTEDENVQTIGSQSDAGKMSPRHLRTSTLGDELRLATNFRSKVVGVSLKDRAAILPAGHTANGAYWLDDESGCFVSSTYYMKELPEWVKHYNEKKVPEQLVAKGWNTLYPLRSYVQSSADDVKWEGTFKGEDAPVFPHNIAQIYKKDPGVIRYTPFGNSLTLDFAKAAVEGYALGQSEVTDFLAINCASTDYVGHKFGPNSIEVEDTYLRLDQELAGFLSFLDKQIGKGNYLLFLTADHGAAHSVNFMKEHRLPAGFFQTKTFIKELNERFLKEFDVEKLVRSGVNYQLHFDHDKIAAHQLDFTAIKEQAIAYLQKQAGVQFALDIQAVGSAPVPQPVREMIVNGNFPKRTGSIMMIPEPGWFQGFTRGTTHGTWNPYDTHIPLLFMGWGIPHGESHQRVHMTDIAPTLAALLHIQMPNGTTGKVIREVLDH</sequence>
<dbReference type="PANTHER" id="PTHR10151">
    <property type="entry name" value="ECTONUCLEOTIDE PYROPHOSPHATASE/PHOSPHODIESTERASE"/>
    <property type="match status" value="1"/>
</dbReference>
<evidence type="ECO:0000256" key="6">
    <source>
        <dbReference type="SAM" id="SignalP"/>
    </source>
</evidence>
<dbReference type="Pfam" id="PF01663">
    <property type="entry name" value="Phosphodiest"/>
    <property type="match status" value="1"/>
</dbReference>
<reference evidence="7 8" key="1">
    <citation type="submission" date="2024-04" db="EMBL/GenBank/DDBJ databases">
        <title>Novel genus in family Flammeovirgaceae.</title>
        <authorList>
            <person name="Nguyen T.H."/>
            <person name="Vuong T.Q."/>
            <person name="Le H."/>
            <person name="Kim S.-G."/>
        </authorList>
    </citation>
    <scope>NUCLEOTIDE SEQUENCE [LARGE SCALE GENOMIC DNA]</scope>
    <source>
        <strain evidence="7 8">JCM 23209</strain>
    </source>
</reference>
<feature type="binding site" evidence="5">
    <location>
        <begin position="164"/>
        <end position="166"/>
    </location>
    <ligand>
        <name>substrate</name>
    </ligand>
</feature>
<feature type="chain" id="PRO_5043387464" evidence="6">
    <location>
        <begin position="21"/>
        <end position="547"/>
    </location>
</feature>
<name>A0AAW9S3J0_9BACT</name>
<dbReference type="Gene3D" id="3.30.1360.150">
    <property type="match status" value="1"/>
</dbReference>
<feature type="active site" description="Phosphothreonine intermediate" evidence="4">
    <location>
        <position position="82"/>
    </location>
</feature>
<dbReference type="CDD" id="cd16016">
    <property type="entry name" value="AP-SPAP"/>
    <property type="match status" value="1"/>
</dbReference>
<keyword evidence="1 4" id="KW-0597">Phosphoprotein</keyword>
<dbReference type="GO" id="GO:0046872">
    <property type="term" value="F:metal ion binding"/>
    <property type="evidence" value="ECO:0007669"/>
    <property type="project" value="UniProtKB-KW"/>
</dbReference>
<organism evidence="7 8">
    <name type="scientific">Rapidithrix thailandica</name>
    <dbReference type="NCBI Taxonomy" id="413964"/>
    <lineage>
        <taxon>Bacteria</taxon>
        <taxon>Pseudomonadati</taxon>
        <taxon>Bacteroidota</taxon>
        <taxon>Cytophagia</taxon>
        <taxon>Cytophagales</taxon>
        <taxon>Flammeovirgaceae</taxon>
        <taxon>Rapidithrix</taxon>
    </lineage>
</organism>
<feature type="binding site" evidence="5">
    <location>
        <position position="103"/>
    </location>
    <ligand>
        <name>substrate</name>
    </ligand>
</feature>
<comment type="caution">
    <text evidence="7">The sequence shown here is derived from an EMBL/GenBank/DDBJ whole genome shotgun (WGS) entry which is preliminary data.</text>
</comment>
<evidence type="ECO:0000256" key="5">
    <source>
        <dbReference type="PIRSR" id="PIRSR031924-51"/>
    </source>
</evidence>
<dbReference type="PIRSF" id="PIRSF031924">
    <property type="entry name" value="Pi-irrepressible_AP"/>
    <property type="match status" value="1"/>
</dbReference>
<evidence type="ECO:0000256" key="4">
    <source>
        <dbReference type="PIRSR" id="PIRSR031924-50"/>
    </source>
</evidence>
<dbReference type="InterPro" id="IPR026263">
    <property type="entry name" value="Alkaline_phosphatase_prok"/>
</dbReference>
<dbReference type="InterPro" id="IPR002591">
    <property type="entry name" value="Phosphodiest/P_Trfase"/>
</dbReference>
<proteinExistence type="predicted"/>
<evidence type="ECO:0000256" key="3">
    <source>
        <dbReference type="ARBA" id="ARBA00022729"/>
    </source>
</evidence>
<keyword evidence="7" id="KW-0378">Hydrolase</keyword>
<dbReference type="EC" id="3.1.3.1" evidence="7"/>
<evidence type="ECO:0000313" key="7">
    <source>
        <dbReference type="EMBL" id="MEN7546305.1"/>
    </source>
</evidence>
<dbReference type="Gene3D" id="3.40.720.10">
    <property type="entry name" value="Alkaline Phosphatase, subunit A"/>
    <property type="match status" value="1"/>
</dbReference>
<dbReference type="InterPro" id="IPR017850">
    <property type="entry name" value="Alkaline_phosphatase_core_sf"/>
</dbReference>